<feature type="domain" description="CBS" evidence="4">
    <location>
        <begin position="208"/>
        <end position="260"/>
    </location>
</feature>
<sequence length="260" mass="28788">MKLFRDSGIVAAPVFSNDEGWLGFVNVFDIMSYIAFFTHFHNEATEGIPESFAHLETQVNKVLSISTETASQLWVGYSFEETLGSIASRMSSGIHRMLLSVDDEARLLTQTDIVKFIYEHDKSGLKDKPLKELGLADTKKICSVNVNSSALVGFRTIYKQHVSAIAILDDKGKIVGTLSSSDVRVLVTEEDLMGLSLTVKEFLEKNKIFRSPIAVTANSTLGDTMKAVLDGKVHRAWIDDGEGAVYSVVTLSDIIRLWYN</sequence>
<dbReference type="Pfam" id="PF00571">
    <property type="entry name" value="CBS"/>
    <property type="match status" value="2"/>
</dbReference>
<accession>A0A6B2LE11</accession>
<dbReference type="PROSITE" id="PS51371">
    <property type="entry name" value="CBS"/>
    <property type="match status" value="1"/>
</dbReference>
<name>A0A6B2LE11_9EUKA</name>
<dbReference type="InterPro" id="IPR050511">
    <property type="entry name" value="AMPK_gamma/SDS23_families"/>
</dbReference>
<protein>
    <recommendedName>
        <fullName evidence="4">CBS domain-containing protein</fullName>
    </recommendedName>
</protein>
<dbReference type="EMBL" id="GIBP01006092">
    <property type="protein sequence ID" value="NDV35061.1"/>
    <property type="molecule type" value="Transcribed_RNA"/>
</dbReference>
<dbReference type="CDD" id="cd02205">
    <property type="entry name" value="CBS_pair_SF"/>
    <property type="match status" value="1"/>
</dbReference>
<dbReference type="InterPro" id="IPR000644">
    <property type="entry name" value="CBS_dom"/>
</dbReference>
<dbReference type="InterPro" id="IPR046342">
    <property type="entry name" value="CBS_dom_sf"/>
</dbReference>
<dbReference type="SMART" id="SM00116">
    <property type="entry name" value="CBS"/>
    <property type="match status" value="2"/>
</dbReference>
<proteinExistence type="predicted"/>
<evidence type="ECO:0000256" key="3">
    <source>
        <dbReference type="PROSITE-ProRule" id="PRU00703"/>
    </source>
</evidence>
<reference evidence="5" key="1">
    <citation type="journal article" date="2020" name="J. Eukaryot. Microbiol.">
        <title>De novo Sequencing, Assembly and Annotation of the Transcriptome for the Free-Living Testate Amoeba Arcella intermedia.</title>
        <authorList>
            <person name="Ribeiro G.M."/>
            <person name="Porfirio-Sousa A.L."/>
            <person name="Maurer-Alcala X.X."/>
            <person name="Katz L.A."/>
            <person name="Lahr D.J.G."/>
        </authorList>
    </citation>
    <scope>NUCLEOTIDE SEQUENCE</scope>
</reference>
<keyword evidence="2 3" id="KW-0129">CBS domain</keyword>
<evidence type="ECO:0000256" key="2">
    <source>
        <dbReference type="ARBA" id="ARBA00023122"/>
    </source>
</evidence>
<dbReference type="Gene3D" id="3.10.580.10">
    <property type="entry name" value="CBS-domain"/>
    <property type="match status" value="2"/>
</dbReference>
<evidence type="ECO:0000313" key="5">
    <source>
        <dbReference type="EMBL" id="NDV35061.1"/>
    </source>
</evidence>
<dbReference type="SUPFAM" id="SSF54631">
    <property type="entry name" value="CBS-domain pair"/>
    <property type="match status" value="2"/>
</dbReference>
<dbReference type="PANTHER" id="PTHR13780">
    <property type="entry name" value="AMP-ACTIVATED PROTEIN KINASE, GAMMA REGULATORY SUBUNIT"/>
    <property type="match status" value="1"/>
</dbReference>
<evidence type="ECO:0000256" key="1">
    <source>
        <dbReference type="ARBA" id="ARBA00022737"/>
    </source>
</evidence>
<evidence type="ECO:0000259" key="4">
    <source>
        <dbReference type="PROSITE" id="PS51371"/>
    </source>
</evidence>
<keyword evidence="1" id="KW-0677">Repeat</keyword>
<dbReference type="AlphaFoldDB" id="A0A6B2LE11"/>
<organism evidence="5">
    <name type="scientific">Arcella intermedia</name>
    <dbReference type="NCBI Taxonomy" id="1963864"/>
    <lineage>
        <taxon>Eukaryota</taxon>
        <taxon>Amoebozoa</taxon>
        <taxon>Tubulinea</taxon>
        <taxon>Elardia</taxon>
        <taxon>Arcellinida</taxon>
        <taxon>Sphaerothecina</taxon>
        <taxon>Arcellidae</taxon>
        <taxon>Arcella</taxon>
    </lineage>
</organism>